<feature type="transmembrane region" description="Helical" evidence="1">
    <location>
        <begin position="70"/>
        <end position="89"/>
    </location>
</feature>
<dbReference type="Proteomes" id="UP000018888">
    <property type="component" value="Unassembled WGS sequence"/>
</dbReference>
<reference evidence="2 3" key="2">
    <citation type="journal article" date="2018" name="New Phytol.">
        <title>High intraspecific genome diversity in the model arbuscular mycorrhizal symbiont Rhizophagus irregularis.</title>
        <authorList>
            <person name="Chen E.C.H."/>
            <person name="Morin E."/>
            <person name="Beaudet D."/>
            <person name="Noel J."/>
            <person name="Yildirir G."/>
            <person name="Ndikumana S."/>
            <person name="Charron P."/>
            <person name="St-Onge C."/>
            <person name="Giorgi J."/>
            <person name="Kruger M."/>
            <person name="Marton T."/>
            <person name="Ropars J."/>
            <person name="Grigoriev I.V."/>
            <person name="Hainaut M."/>
            <person name="Henrissat B."/>
            <person name="Roux C."/>
            <person name="Martin F."/>
            <person name="Corradi N."/>
        </authorList>
    </citation>
    <scope>NUCLEOTIDE SEQUENCE [LARGE SCALE GENOMIC DNA]</scope>
    <source>
        <strain evidence="2 3">DAOM 197198</strain>
    </source>
</reference>
<evidence type="ECO:0000313" key="3">
    <source>
        <dbReference type="Proteomes" id="UP000018888"/>
    </source>
</evidence>
<name>A0A2P4PEH4_RHIID</name>
<protein>
    <submittedName>
        <fullName evidence="2">Uncharacterized protein</fullName>
    </submittedName>
</protein>
<organism evidence="2 3">
    <name type="scientific">Rhizophagus irregularis (strain DAOM 181602 / DAOM 197198 / MUCL 43194)</name>
    <name type="common">Arbuscular mycorrhizal fungus</name>
    <name type="synonym">Glomus intraradices</name>
    <dbReference type="NCBI Taxonomy" id="747089"/>
    <lineage>
        <taxon>Eukaryota</taxon>
        <taxon>Fungi</taxon>
        <taxon>Fungi incertae sedis</taxon>
        <taxon>Mucoromycota</taxon>
        <taxon>Glomeromycotina</taxon>
        <taxon>Glomeromycetes</taxon>
        <taxon>Glomerales</taxon>
        <taxon>Glomeraceae</taxon>
        <taxon>Rhizophagus</taxon>
    </lineage>
</organism>
<dbReference type="EMBL" id="AUPC02000257">
    <property type="protein sequence ID" value="POG63777.1"/>
    <property type="molecule type" value="Genomic_DNA"/>
</dbReference>
<dbReference type="AlphaFoldDB" id="A0A2P4PEH4"/>
<gene>
    <name evidence="2" type="ORF">GLOIN_2v1682996</name>
</gene>
<reference evidence="2 3" key="1">
    <citation type="journal article" date="2013" name="Proc. Natl. Acad. Sci. U.S.A.">
        <title>Genome of an arbuscular mycorrhizal fungus provides insight into the oldest plant symbiosis.</title>
        <authorList>
            <person name="Tisserant E."/>
            <person name="Malbreil M."/>
            <person name="Kuo A."/>
            <person name="Kohler A."/>
            <person name="Symeonidi A."/>
            <person name="Balestrini R."/>
            <person name="Charron P."/>
            <person name="Duensing N."/>
            <person name="Frei Dit Frey N."/>
            <person name="Gianinazzi-Pearson V."/>
            <person name="Gilbert L.B."/>
            <person name="Handa Y."/>
            <person name="Herr J.R."/>
            <person name="Hijri M."/>
            <person name="Koul R."/>
            <person name="Kawaguchi M."/>
            <person name="Krajinski F."/>
            <person name="Lammers P.J."/>
            <person name="Masclaux F.G."/>
            <person name="Murat C."/>
            <person name="Morin E."/>
            <person name="Ndikumana S."/>
            <person name="Pagni M."/>
            <person name="Petitpierre D."/>
            <person name="Requena N."/>
            <person name="Rosikiewicz P."/>
            <person name="Riley R."/>
            <person name="Saito K."/>
            <person name="San Clemente H."/>
            <person name="Shapiro H."/>
            <person name="van Tuinen D."/>
            <person name="Becard G."/>
            <person name="Bonfante P."/>
            <person name="Paszkowski U."/>
            <person name="Shachar-Hill Y.Y."/>
            <person name="Tuskan G.A."/>
            <person name="Young P.W."/>
            <person name="Sanders I.R."/>
            <person name="Henrissat B."/>
            <person name="Rensing S.A."/>
            <person name="Grigoriev I.V."/>
            <person name="Corradi N."/>
            <person name="Roux C."/>
            <person name="Martin F."/>
        </authorList>
    </citation>
    <scope>NUCLEOTIDE SEQUENCE [LARGE SCALE GENOMIC DNA]</scope>
    <source>
        <strain evidence="2 3">DAOM 197198</strain>
    </source>
</reference>
<evidence type="ECO:0000256" key="1">
    <source>
        <dbReference type="SAM" id="Phobius"/>
    </source>
</evidence>
<feature type="transmembrane region" description="Helical" evidence="1">
    <location>
        <begin position="41"/>
        <end position="58"/>
    </location>
</feature>
<accession>A0A2P4PEH4</accession>
<evidence type="ECO:0000313" key="2">
    <source>
        <dbReference type="EMBL" id="POG63777.1"/>
    </source>
</evidence>
<proteinExistence type="predicted"/>
<comment type="caution">
    <text evidence="2">The sequence shown here is derived from an EMBL/GenBank/DDBJ whole genome shotgun (WGS) entry which is preliminary data.</text>
</comment>
<keyword evidence="1" id="KW-0472">Membrane</keyword>
<feature type="transmembrane region" description="Helical" evidence="1">
    <location>
        <begin position="12"/>
        <end position="35"/>
    </location>
</feature>
<keyword evidence="3" id="KW-1185">Reference proteome</keyword>
<keyword evidence="1" id="KW-1133">Transmembrane helix</keyword>
<keyword evidence="1" id="KW-0812">Transmembrane</keyword>
<sequence>MLLLFLQLFQLLHLILFLLFLQLFQLLHLILFLLFLQLSQLLHMILLLLNCWLLHCWLRHKYYSWFRLRMFPLVYSGFCIMIINSAIVVNV</sequence>